<name>A0AAU9RN72_THLAR</name>
<dbReference type="InterPro" id="IPR036047">
    <property type="entry name" value="F-box-like_dom_sf"/>
</dbReference>
<reference evidence="2 3" key="1">
    <citation type="submission" date="2022-03" db="EMBL/GenBank/DDBJ databases">
        <authorList>
            <person name="Nunn A."/>
            <person name="Chopra R."/>
            <person name="Nunn A."/>
            <person name="Contreras Garrido A."/>
        </authorList>
    </citation>
    <scope>NUCLEOTIDE SEQUENCE [LARGE SCALE GENOMIC DNA]</scope>
</reference>
<dbReference type="Proteomes" id="UP000836841">
    <property type="component" value="Chromosome 2"/>
</dbReference>
<dbReference type="PANTHER" id="PTHR31900">
    <property type="entry name" value="F-BOX/RNI SUPERFAMILY PROTEIN-RELATED"/>
    <property type="match status" value="1"/>
</dbReference>
<dbReference type="Pfam" id="PF00646">
    <property type="entry name" value="F-box"/>
    <property type="match status" value="1"/>
</dbReference>
<keyword evidence="3" id="KW-1185">Reference proteome</keyword>
<organism evidence="2 3">
    <name type="scientific">Thlaspi arvense</name>
    <name type="common">Field penny-cress</name>
    <dbReference type="NCBI Taxonomy" id="13288"/>
    <lineage>
        <taxon>Eukaryota</taxon>
        <taxon>Viridiplantae</taxon>
        <taxon>Streptophyta</taxon>
        <taxon>Embryophyta</taxon>
        <taxon>Tracheophyta</taxon>
        <taxon>Spermatophyta</taxon>
        <taxon>Magnoliopsida</taxon>
        <taxon>eudicotyledons</taxon>
        <taxon>Gunneridae</taxon>
        <taxon>Pentapetalae</taxon>
        <taxon>rosids</taxon>
        <taxon>malvids</taxon>
        <taxon>Brassicales</taxon>
        <taxon>Brassicaceae</taxon>
        <taxon>Thlaspideae</taxon>
        <taxon>Thlaspi</taxon>
    </lineage>
</organism>
<sequence>MSDRSLRMPEDGCEDKISELSDDLLVQILLLIPTKDAMSTMILSKRWRFVWTMIPKLKYKETTKSVWWFLYNSLQLHKAPVVDSLCVDLGPRCPADTRLHSKDTPALKHLIIDSWVEDYFFIENMPCLDLADITFSIFICESIDQSLRSLSSVLSLSIDDVSLRYSSTINFSRLGKLRICPDDSDWLEPLMVVLGNSLILKHLVVDYAIVDLEDMALSWNQPDSVPSCLSSHLEIFEWMEGYEGRVEEKKFVTYILANSKCLKRATIIFSNTFDLDRRRKVMEELESIPRVSKASQPFFQMKNS</sequence>
<dbReference type="SUPFAM" id="SSF81383">
    <property type="entry name" value="F-box domain"/>
    <property type="match status" value="1"/>
</dbReference>
<accession>A0AAU9RN72</accession>
<dbReference type="InterPro" id="IPR001810">
    <property type="entry name" value="F-box_dom"/>
</dbReference>
<dbReference type="InterPro" id="IPR006566">
    <property type="entry name" value="FBD"/>
</dbReference>
<feature type="domain" description="FBD" evidence="1">
    <location>
        <begin position="227"/>
        <end position="300"/>
    </location>
</feature>
<evidence type="ECO:0000313" key="3">
    <source>
        <dbReference type="Proteomes" id="UP000836841"/>
    </source>
</evidence>
<dbReference type="InterPro" id="IPR050232">
    <property type="entry name" value="FBL13/AtMIF1-like"/>
</dbReference>
<gene>
    <name evidence="2" type="ORF">TAV2_LOCUS7487</name>
</gene>
<dbReference type="EMBL" id="OU466858">
    <property type="protein sequence ID" value="CAH2046414.1"/>
    <property type="molecule type" value="Genomic_DNA"/>
</dbReference>
<dbReference type="PANTHER" id="PTHR31900:SF34">
    <property type="entry name" value="EMB|CAB62440.1-RELATED"/>
    <property type="match status" value="1"/>
</dbReference>
<protein>
    <recommendedName>
        <fullName evidence="1">FBD domain-containing protein</fullName>
    </recommendedName>
</protein>
<evidence type="ECO:0000313" key="2">
    <source>
        <dbReference type="EMBL" id="CAH2046414.1"/>
    </source>
</evidence>
<dbReference type="Pfam" id="PF08387">
    <property type="entry name" value="FBD"/>
    <property type="match status" value="1"/>
</dbReference>
<dbReference type="InterPro" id="IPR053781">
    <property type="entry name" value="F-box_AtFBL13-like"/>
</dbReference>
<proteinExistence type="predicted"/>
<dbReference type="CDD" id="cd22160">
    <property type="entry name" value="F-box_AtFBL13-like"/>
    <property type="match status" value="1"/>
</dbReference>
<dbReference type="AlphaFoldDB" id="A0AAU9RN72"/>
<dbReference type="SMART" id="SM00579">
    <property type="entry name" value="FBD"/>
    <property type="match status" value="1"/>
</dbReference>
<evidence type="ECO:0000259" key="1">
    <source>
        <dbReference type="SMART" id="SM00579"/>
    </source>
</evidence>